<dbReference type="GO" id="GO:0003700">
    <property type="term" value="F:DNA-binding transcription factor activity"/>
    <property type="evidence" value="ECO:0007669"/>
    <property type="project" value="InterPro"/>
</dbReference>
<evidence type="ECO:0000256" key="2">
    <source>
        <dbReference type="ARBA" id="ARBA00023125"/>
    </source>
</evidence>
<gene>
    <name evidence="6" type="ORF">C9J01_04125</name>
</gene>
<dbReference type="Gene3D" id="3.40.50.10490">
    <property type="entry name" value="Glucose-6-phosphate isomerase like protein, domain 1"/>
    <property type="match status" value="1"/>
</dbReference>
<dbReference type="Pfam" id="PF01418">
    <property type="entry name" value="HTH_6"/>
    <property type="match status" value="1"/>
</dbReference>
<evidence type="ECO:0000256" key="1">
    <source>
        <dbReference type="ARBA" id="ARBA00023015"/>
    </source>
</evidence>
<evidence type="ECO:0000256" key="3">
    <source>
        <dbReference type="ARBA" id="ARBA00023163"/>
    </source>
</evidence>
<feature type="domain" description="HTH rpiR-type" evidence="4">
    <location>
        <begin position="8"/>
        <end position="84"/>
    </location>
</feature>
<protein>
    <submittedName>
        <fullName evidence="6">Fe-S cluster assembly protein HesB</fullName>
    </submittedName>
</protein>
<proteinExistence type="predicted"/>
<evidence type="ECO:0000313" key="7">
    <source>
        <dbReference type="Proteomes" id="UP000241346"/>
    </source>
</evidence>
<dbReference type="InterPro" id="IPR036388">
    <property type="entry name" value="WH-like_DNA-bd_sf"/>
</dbReference>
<dbReference type="Proteomes" id="UP000241346">
    <property type="component" value="Unassembled WGS sequence"/>
</dbReference>
<dbReference type="EMBL" id="PYMB01000001">
    <property type="protein sequence ID" value="PSW16196.1"/>
    <property type="molecule type" value="Genomic_DNA"/>
</dbReference>
<dbReference type="PROSITE" id="PS51071">
    <property type="entry name" value="HTH_RPIR"/>
    <property type="match status" value="1"/>
</dbReference>
<keyword evidence="1" id="KW-0805">Transcription regulation</keyword>
<dbReference type="GO" id="GO:1901135">
    <property type="term" value="P:carbohydrate derivative metabolic process"/>
    <property type="evidence" value="ECO:0007669"/>
    <property type="project" value="InterPro"/>
</dbReference>
<dbReference type="PANTHER" id="PTHR30514:SF20">
    <property type="entry name" value="TRANSCRIPTIONAL REGULATOR"/>
    <property type="match status" value="1"/>
</dbReference>
<dbReference type="CDD" id="cd05013">
    <property type="entry name" value="SIS_RpiR"/>
    <property type="match status" value="1"/>
</dbReference>
<dbReference type="PROSITE" id="PS51464">
    <property type="entry name" value="SIS"/>
    <property type="match status" value="1"/>
</dbReference>
<dbReference type="InterPro" id="IPR000281">
    <property type="entry name" value="HTH_RpiR"/>
</dbReference>
<dbReference type="PANTHER" id="PTHR30514">
    <property type="entry name" value="GLUCOKINASE"/>
    <property type="match status" value="1"/>
</dbReference>
<evidence type="ECO:0000259" key="5">
    <source>
        <dbReference type="PROSITE" id="PS51464"/>
    </source>
</evidence>
<name>A0A2T3NKZ5_9GAMM</name>
<dbReference type="SUPFAM" id="SSF53697">
    <property type="entry name" value="SIS domain"/>
    <property type="match status" value="1"/>
</dbReference>
<dbReference type="GO" id="GO:0097367">
    <property type="term" value="F:carbohydrate derivative binding"/>
    <property type="evidence" value="ECO:0007669"/>
    <property type="project" value="InterPro"/>
</dbReference>
<keyword evidence="2" id="KW-0238">DNA-binding</keyword>
<dbReference type="InterPro" id="IPR046348">
    <property type="entry name" value="SIS_dom_sf"/>
</dbReference>
<comment type="caution">
    <text evidence="6">The sequence shown here is derived from an EMBL/GenBank/DDBJ whole genome shotgun (WGS) entry which is preliminary data.</text>
</comment>
<dbReference type="AlphaFoldDB" id="A0A2T3NKZ5"/>
<keyword evidence="3" id="KW-0804">Transcription</keyword>
<dbReference type="OrthoDB" id="9814005at2"/>
<sequence>MSVANNLTELQDQIRTRYSDLSKRLQQVARYVLDNSNSVAFDTVATIANQAEVPPSTLIRFANAFGFNGFNDMKQLFRRNLVEETASYTERAKLFKELDADPNAPESPAMILQEFARANAQAMNHLAAQTPSEKLEQAVEILSEAENIYLIGLRRSFSVASYLTYALRHLERRAFLIDGLGGMFKEQLSMIGPKDAVLSISFSPYAQETVTLSEVASQAGAKQIVITDSQVSPLATFSDVCFVVKEAQVEAFRSQSASLCLAQTLAVSLAYRQGSSTNGFEVNVLS</sequence>
<dbReference type="InterPro" id="IPR035472">
    <property type="entry name" value="RpiR-like_SIS"/>
</dbReference>
<dbReference type="RefSeq" id="WP_107296819.1">
    <property type="nucleotide sequence ID" value="NZ_PYMB01000001.1"/>
</dbReference>
<dbReference type="InterPro" id="IPR001347">
    <property type="entry name" value="SIS_dom"/>
</dbReference>
<evidence type="ECO:0000259" key="4">
    <source>
        <dbReference type="PROSITE" id="PS51071"/>
    </source>
</evidence>
<dbReference type="InterPro" id="IPR047640">
    <property type="entry name" value="RpiR-like"/>
</dbReference>
<dbReference type="Gene3D" id="1.10.10.10">
    <property type="entry name" value="Winged helix-like DNA-binding domain superfamily/Winged helix DNA-binding domain"/>
    <property type="match status" value="1"/>
</dbReference>
<dbReference type="Pfam" id="PF01380">
    <property type="entry name" value="SIS"/>
    <property type="match status" value="1"/>
</dbReference>
<reference evidence="6 7" key="1">
    <citation type="submission" date="2018-03" db="EMBL/GenBank/DDBJ databases">
        <title>Whole genome sequencing of Histamine producing bacteria.</title>
        <authorList>
            <person name="Butler K."/>
        </authorList>
    </citation>
    <scope>NUCLEOTIDE SEQUENCE [LARGE SCALE GENOMIC DNA]</scope>
    <source>
        <strain evidence="6 7">DSM 19138</strain>
    </source>
</reference>
<accession>A0A2T3NKZ5</accession>
<organism evidence="6 7">
    <name type="scientific">Photobacterium rosenbergii</name>
    <dbReference type="NCBI Taxonomy" id="294936"/>
    <lineage>
        <taxon>Bacteria</taxon>
        <taxon>Pseudomonadati</taxon>
        <taxon>Pseudomonadota</taxon>
        <taxon>Gammaproteobacteria</taxon>
        <taxon>Vibrionales</taxon>
        <taxon>Vibrionaceae</taxon>
        <taxon>Photobacterium</taxon>
    </lineage>
</organism>
<dbReference type="GO" id="GO:0003677">
    <property type="term" value="F:DNA binding"/>
    <property type="evidence" value="ECO:0007669"/>
    <property type="project" value="UniProtKB-KW"/>
</dbReference>
<dbReference type="InterPro" id="IPR009057">
    <property type="entry name" value="Homeodomain-like_sf"/>
</dbReference>
<dbReference type="SUPFAM" id="SSF46689">
    <property type="entry name" value="Homeodomain-like"/>
    <property type="match status" value="1"/>
</dbReference>
<evidence type="ECO:0000313" key="6">
    <source>
        <dbReference type="EMBL" id="PSW16196.1"/>
    </source>
</evidence>
<feature type="domain" description="SIS" evidence="5">
    <location>
        <begin position="138"/>
        <end position="280"/>
    </location>
</feature>